<evidence type="ECO:0000313" key="4">
    <source>
        <dbReference type="Proteomes" id="UP000751224"/>
    </source>
</evidence>
<comment type="caution">
    <text evidence="3">The sequence shown here is derived from an EMBL/GenBank/DDBJ whole genome shotgun (WGS) entry which is preliminary data.</text>
</comment>
<feature type="transmembrane region" description="Helical" evidence="1">
    <location>
        <begin position="178"/>
        <end position="200"/>
    </location>
</feature>
<protein>
    <submittedName>
        <fullName evidence="3">Phosphatase PAP2 family protein</fullName>
    </submittedName>
</protein>
<dbReference type="AlphaFoldDB" id="A0A943I6G5"/>
<dbReference type="Proteomes" id="UP000751224">
    <property type="component" value="Unassembled WGS sequence"/>
</dbReference>
<accession>A0A943I6G5</accession>
<proteinExistence type="predicted"/>
<reference evidence="3" key="1">
    <citation type="submission" date="2021-02" db="EMBL/GenBank/DDBJ databases">
        <title>Infant gut strain persistence is associated with maternal origin, phylogeny, and functional potential including surface adhesion and iron acquisition.</title>
        <authorList>
            <person name="Lou Y.C."/>
        </authorList>
    </citation>
    <scope>NUCLEOTIDE SEQUENCE</scope>
    <source>
        <strain evidence="3">L3_108_000G1_dasL3_108_000G1_metabat.metabat.11</strain>
    </source>
</reference>
<dbReference type="InterPro" id="IPR000326">
    <property type="entry name" value="PAP2/HPO"/>
</dbReference>
<dbReference type="Gene3D" id="1.20.144.10">
    <property type="entry name" value="Phosphatidic acid phosphatase type 2/haloperoxidase"/>
    <property type="match status" value="2"/>
</dbReference>
<feature type="transmembrane region" description="Helical" evidence="1">
    <location>
        <begin position="150"/>
        <end position="172"/>
    </location>
</feature>
<keyword evidence="1" id="KW-0472">Membrane</keyword>
<keyword evidence="1" id="KW-1133">Transmembrane helix</keyword>
<dbReference type="Pfam" id="PF01569">
    <property type="entry name" value="PAP2"/>
    <property type="match status" value="1"/>
</dbReference>
<feature type="transmembrane region" description="Helical" evidence="1">
    <location>
        <begin position="53"/>
        <end position="78"/>
    </location>
</feature>
<dbReference type="PANTHER" id="PTHR14969:SF13">
    <property type="entry name" value="AT30094P"/>
    <property type="match status" value="1"/>
</dbReference>
<dbReference type="InterPro" id="IPR036938">
    <property type="entry name" value="PAP2/HPO_sf"/>
</dbReference>
<organism evidence="3 4">
    <name type="scientific">Thomasclavelia spiroformis</name>
    <dbReference type="NCBI Taxonomy" id="29348"/>
    <lineage>
        <taxon>Bacteria</taxon>
        <taxon>Bacillati</taxon>
        <taxon>Bacillota</taxon>
        <taxon>Erysipelotrichia</taxon>
        <taxon>Erysipelotrichales</taxon>
        <taxon>Coprobacillaceae</taxon>
        <taxon>Thomasclavelia</taxon>
    </lineage>
</organism>
<sequence>MGSELIKNYKKWLFLIPLGLFIIDYILIETGLIKSIDLYVYQFLQSYESSFITNIFIMITHLGSFFGIVAVIILIFLVKRKFALVCLYLSALQQILNIVLKAIFKRPRPNVNHLVEVSNYSFPSGHAMAITCLYALIVCYIYHSKQKHQNILIILCILIIVLVDLSRIYLGVHYFSDVFAGSMLSLSLVLFVSSKTTLFCW</sequence>
<dbReference type="SUPFAM" id="SSF48317">
    <property type="entry name" value="Acid phosphatase/Vanadium-dependent haloperoxidase"/>
    <property type="match status" value="1"/>
</dbReference>
<feature type="transmembrane region" description="Helical" evidence="1">
    <location>
        <begin position="85"/>
        <end position="104"/>
    </location>
</feature>
<name>A0A943I6G5_9FIRM</name>
<feature type="transmembrane region" description="Helical" evidence="1">
    <location>
        <begin position="124"/>
        <end position="143"/>
    </location>
</feature>
<dbReference type="SMART" id="SM00014">
    <property type="entry name" value="acidPPc"/>
    <property type="match status" value="1"/>
</dbReference>
<feature type="domain" description="Phosphatidic acid phosphatase type 2/haloperoxidase" evidence="2">
    <location>
        <begin position="82"/>
        <end position="193"/>
    </location>
</feature>
<evidence type="ECO:0000259" key="2">
    <source>
        <dbReference type="SMART" id="SM00014"/>
    </source>
</evidence>
<dbReference type="PANTHER" id="PTHR14969">
    <property type="entry name" value="SPHINGOSINE-1-PHOSPHATE PHOSPHOHYDROLASE"/>
    <property type="match status" value="1"/>
</dbReference>
<evidence type="ECO:0000256" key="1">
    <source>
        <dbReference type="SAM" id="Phobius"/>
    </source>
</evidence>
<gene>
    <name evidence="3" type="ORF">KHX14_06765</name>
</gene>
<evidence type="ECO:0000313" key="3">
    <source>
        <dbReference type="EMBL" id="MBS5588505.1"/>
    </source>
</evidence>
<dbReference type="CDD" id="cd03392">
    <property type="entry name" value="PAP2_like_2"/>
    <property type="match status" value="1"/>
</dbReference>
<feature type="transmembrane region" description="Helical" evidence="1">
    <location>
        <begin position="12"/>
        <end position="33"/>
    </location>
</feature>
<dbReference type="EMBL" id="JAGZCC010000035">
    <property type="protein sequence ID" value="MBS5588505.1"/>
    <property type="molecule type" value="Genomic_DNA"/>
</dbReference>
<keyword evidence="1" id="KW-0812">Transmembrane</keyword>